<comment type="similarity">
    <text evidence="1">Belongs to the TolB family.</text>
</comment>
<dbReference type="Pfam" id="PF07676">
    <property type="entry name" value="PD40"/>
    <property type="match status" value="5"/>
</dbReference>
<evidence type="ECO:0000313" key="2">
    <source>
        <dbReference type="EMBL" id="GGD40577.1"/>
    </source>
</evidence>
<gene>
    <name evidence="2" type="ORF">GCM10011361_04630</name>
</gene>
<dbReference type="RefSeq" id="WP_188369090.1">
    <property type="nucleotide sequence ID" value="NZ_BMFH01000001.1"/>
</dbReference>
<proteinExistence type="inferred from homology"/>
<keyword evidence="3" id="KW-1185">Reference proteome</keyword>
<accession>A0ABQ1QSZ4</accession>
<dbReference type="PANTHER" id="PTHR36842">
    <property type="entry name" value="PROTEIN TOLB HOMOLOG"/>
    <property type="match status" value="1"/>
</dbReference>
<name>A0ABQ1QSZ4_9FLAO</name>
<dbReference type="Gene3D" id="2.120.10.30">
    <property type="entry name" value="TolB, C-terminal domain"/>
    <property type="match status" value="1"/>
</dbReference>
<dbReference type="Proteomes" id="UP000625780">
    <property type="component" value="Unassembled WGS sequence"/>
</dbReference>
<organism evidence="2 3">
    <name type="scientific">Muriicola marianensis</name>
    <dbReference type="NCBI Taxonomy" id="1324801"/>
    <lineage>
        <taxon>Bacteria</taxon>
        <taxon>Pseudomonadati</taxon>
        <taxon>Bacteroidota</taxon>
        <taxon>Flavobacteriia</taxon>
        <taxon>Flavobacteriales</taxon>
        <taxon>Flavobacteriaceae</taxon>
        <taxon>Muriicola</taxon>
    </lineage>
</organism>
<dbReference type="PANTHER" id="PTHR36842:SF1">
    <property type="entry name" value="PROTEIN TOLB"/>
    <property type="match status" value="1"/>
</dbReference>
<dbReference type="InterPro" id="IPR011659">
    <property type="entry name" value="WD40"/>
</dbReference>
<comment type="caution">
    <text evidence="2">The sequence shown here is derived from an EMBL/GenBank/DDBJ whole genome shotgun (WGS) entry which is preliminary data.</text>
</comment>
<evidence type="ECO:0000313" key="3">
    <source>
        <dbReference type="Proteomes" id="UP000625780"/>
    </source>
</evidence>
<dbReference type="EMBL" id="BMFH01000001">
    <property type="protein sequence ID" value="GGD40577.1"/>
    <property type="molecule type" value="Genomic_DNA"/>
</dbReference>
<reference evidence="3" key="1">
    <citation type="journal article" date="2019" name="Int. J. Syst. Evol. Microbiol.">
        <title>The Global Catalogue of Microorganisms (GCM) 10K type strain sequencing project: providing services to taxonomists for standard genome sequencing and annotation.</title>
        <authorList>
            <consortium name="The Broad Institute Genomics Platform"/>
            <consortium name="The Broad Institute Genome Sequencing Center for Infectious Disease"/>
            <person name="Wu L."/>
            <person name="Ma J."/>
        </authorList>
    </citation>
    <scope>NUCLEOTIDE SEQUENCE [LARGE SCALE GENOMIC DNA]</scope>
    <source>
        <strain evidence="3">CGMCC 1.12606</strain>
    </source>
</reference>
<evidence type="ECO:0000256" key="1">
    <source>
        <dbReference type="ARBA" id="ARBA00009820"/>
    </source>
</evidence>
<evidence type="ECO:0008006" key="4">
    <source>
        <dbReference type="Google" id="ProtNLM"/>
    </source>
</evidence>
<protein>
    <recommendedName>
        <fullName evidence="4">Transporter</fullName>
    </recommendedName>
</protein>
<sequence length="304" mass="34207">MRSLWTLSLLLTAFLYARPQDPSVISRLETYDLSTGQRTVVLEEQAHFEAPNWSSDGRYFIINQNGLLFRVSLDGNSKERIPSGEIRNCNNDHGISPDGTLIALSNNDPDENAPYGSSRIYSIPISGGTPKLITPKMPSYWHGWAPDGKSVLYVAHRGEDFDIYSKDLDNPEEIRLTSDPGLDDGPEYSPDGSFIYYNSFRSGMMELWRMRPDGTEKEQLTDDAYSNWFPHPSPDGKYLVFISYLEDQGQAHPPMKNVALRLYDLGNKKIQTLCSFTGGQGTINVPSWSPDSTKFAFVSYQAVH</sequence>
<dbReference type="InterPro" id="IPR011042">
    <property type="entry name" value="6-blade_b-propeller_TolB-like"/>
</dbReference>
<dbReference type="SUPFAM" id="SSF82171">
    <property type="entry name" value="DPP6 N-terminal domain-like"/>
    <property type="match status" value="1"/>
</dbReference>